<feature type="region of interest" description="Disordered" evidence="1">
    <location>
        <begin position="303"/>
        <end position="330"/>
    </location>
</feature>
<protein>
    <recommendedName>
        <fullName evidence="4">SEC-C motif-containing protein</fullName>
    </recommendedName>
</protein>
<dbReference type="SUPFAM" id="SSF103642">
    <property type="entry name" value="Sec-C motif"/>
    <property type="match status" value="1"/>
</dbReference>
<accession>A0ABQ0CA57</accession>
<dbReference type="InterPro" id="IPR019734">
    <property type="entry name" value="TPR_rpt"/>
</dbReference>
<dbReference type="RefSeq" id="WP_420905466.1">
    <property type="nucleotide sequence ID" value="NZ_BAAFGK010000004.1"/>
</dbReference>
<dbReference type="EMBL" id="BAAFGK010000004">
    <property type="protein sequence ID" value="GAB0057774.1"/>
    <property type="molecule type" value="Genomic_DNA"/>
</dbReference>
<evidence type="ECO:0000256" key="1">
    <source>
        <dbReference type="SAM" id="MobiDB-lite"/>
    </source>
</evidence>
<sequence length="330" mass="36858">MGSPKDLNQPEIYVNALVEAARLNDVEALTRWLADDEQAETGPFYKWFRYFAERLMAMAPHPETGFSARPARPVSPPKIGRNDACPCGSGKKFKQCHLESEDSVIWKIGSPSPMMRAMAVTRIIGEANLDLLDTVPVEKCSPLALAEMAAAYQKEGETDTALTLLKRMLDGDREDPFLLIDYWIARYAEWLVEAGLADEGERFLLEEYKSQRKIEGWQVAQKLAAFHIDQGHLDGAGEWVELALAGKPDNPFNHYLRGLLRHGSDDFEGAVSSYERAMELSSGFREQEQAYMLELVEEALKRAKAGEPLMEEESEGDGEPGNAKDDEGEA</sequence>
<dbReference type="Gene3D" id="1.25.40.10">
    <property type="entry name" value="Tetratricopeptide repeat domain"/>
    <property type="match status" value="1"/>
</dbReference>
<keyword evidence="3" id="KW-1185">Reference proteome</keyword>
<dbReference type="InterPro" id="IPR011990">
    <property type="entry name" value="TPR-like_helical_dom_sf"/>
</dbReference>
<evidence type="ECO:0000313" key="2">
    <source>
        <dbReference type="EMBL" id="GAB0057774.1"/>
    </source>
</evidence>
<proteinExistence type="predicted"/>
<name>A0ABQ0CA57_9PROT</name>
<dbReference type="InterPro" id="IPR004027">
    <property type="entry name" value="SEC_C_motif"/>
</dbReference>
<dbReference type="SUPFAM" id="SSF48452">
    <property type="entry name" value="TPR-like"/>
    <property type="match status" value="1"/>
</dbReference>
<organism evidence="2 3">
    <name type="scientific">Candidatus Magnetaquiglobus chichijimensis</name>
    <dbReference type="NCBI Taxonomy" id="3141448"/>
    <lineage>
        <taxon>Bacteria</taxon>
        <taxon>Pseudomonadati</taxon>
        <taxon>Pseudomonadota</taxon>
        <taxon>Magnetococcia</taxon>
        <taxon>Magnetococcales</taxon>
        <taxon>Candidatus Magnetaquicoccaceae</taxon>
        <taxon>Candidatus Magnetaquiglobus</taxon>
    </lineage>
</organism>
<evidence type="ECO:0000313" key="3">
    <source>
        <dbReference type="Proteomes" id="UP001628193"/>
    </source>
</evidence>
<dbReference type="Pfam" id="PF02810">
    <property type="entry name" value="SEC-C"/>
    <property type="match status" value="1"/>
</dbReference>
<dbReference type="Gene3D" id="3.10.450.50">
    <property type="match status" value="1"/>
</dbReference>
<feature type="compositionally biased region" description="Acidic residues" evidence="1">
    <location>
        <begin position="309"/>
        <end position="318"/>
    </location>
</feature>
<evidence type="ECO:0008006" key="4">
    <source>
        <dbReference type="Google" id="ProtNLM"/>
    </source>
</evidence>
<dbReference type="Proteomes" id="UP001628193">
    <property type="component" value="Unassembled WGS sequence"/>
</dbReference>
<reference evidence="2 3" key="1">
    <citation type="submission" date="2024-09" db="EMBL/GenBank/DDBJ databases">
        <title>Draft genome sequence of Candidatus Magnetaquicoccaceae bacterium FCR-1.</title>
        <authorList>
            <person name="Shimoshige H."/>
            <person name="Shimamura S."/>
            <person name="Taoka A."/>
            <person name="Kobayashi H."/>
            <person name="Maekawa T."/>
        </authorList>
    </citation>
    <scope>NUCLEOTIDE SEQUENCE [LARGE SCALE GENOMIC DNA]</scope>
    <source>
        <strain evidence="2 3">FCR-1</strain>
    </source>
</reference>
<comment type="caution">
    <text evidence="2">The sequence shown here is derived from an EMBL/GenBank/DDBJ whole genome shotgun (WGS) entry which is preliminary data.</text>
</comment>
<dbReference type="Pfam" id="PF13176">
    <property type="entry name" value="TPR_7"/>
    <property type="match status" value="1"/>
</dbReference>
<gene>
    <name evidence="2" type="ORF">SIID45300_02106</name>
</gene>